<keyword evidence="7" id="KW-0547">Nucleotide-binding</keyword>
<evidence type="ECO:0000256" key="5">
    <source>
        <dbReference type="ARBA" id="ARBA00022679"/>
    </source>
</evidence>
<dbReference type="EMBL" id="KB822725">
    <property type="protein sequence ID" value="ETN36701.1"/>
    <property type="molecule type" value="Genomic_DNA"/>
</dbReference>
<comment type="similarity">
    <text evidence="2">Belongs to the thymidylate kinase family.</text>
</comment>
<dbReference type="NCBIfam" id="TIGR00041">
    <property type="entry name" value="DTMP_kinase"/>
    <property type="match status" value="1"/>
</dbReference>
<dbReference type="PROSITE" id="PS01331">
    <property type="entry name" value="THYMIDYLATE_KINASE"/>
    <property type="match status" value="1"/>
</dbReference>
<dbReference type="HOGENOM" id="CLU_049131_3_1_1"/>
<dbReference type="HAMAP" id="MF_00165">
    <property type="entry name" value="Thymidylate_kinase"/>
    <property type="match status" value="1"/>
</dbReference>
<dbReference type="OrthoDB" id="425602at2759"/>
<evidence type="ECO:0000313" key="12">
    <source>
        <dbReference type="Proteomes" id="UP000030752"/>
    </source>
</evidence>
<dbReference type="GO" id="GO:0004550">
    <property type="term" value="F:nucleoside diphosphate kinase activity"/>
    <property type="evidence" value="ECO:0007669"/>
    <property type="project" value="TreeGrafter"/>
</dbReference>
<dbReference type="GO" id="GO:0005524">
    <property type="term" value="F:ATP binding"/>
    <property type="evidence" value="ECO:0007669"/>
    <property type="project" value="UniProtKB-KW"/>
</dbReference>
<evidence type="ECO:0000256" key="2">
    <source>
        <dbReference type="ARBA" id="ARBA00009776"/>
    </source>
</evidence>
<dbReference type="Gene3D" id="3.40.50.300">
    <property type="entry name" value="P-loop containing nucleotide triphosphate hydrolases"/>
    <property type="match status" value="1"/>
</dbReference>
<dbReference type="PANTHER" id="PTHR10344:SF1">
    <property type="entry name" value="THYMIDYLATE KINASE"/>
    <property type="match status" value="1"/>
</dbReference>
<dbReference type="GO" id="GO:0006233">
    <property type="term" value="P:dTDP biosynthetic process"/>
    <property type="evidence" value="ECO:0007669"/>
    <property type="project" value="InterPro"/>
</dbReference>
<dbReference type="RefSeq" id="XP_008721519.1">
    <property type="nucleotide sequence ID" value="XM_008723297.1"/>
</dbReference>
<keyword evidence="6" id="KW-0545">Nucleotide biosynthesis</keyword>
<evidence type="ECO:0000256" key="7">
    <source>
        <dbReference type="ARBA" id="ARBA00022741"/>
    </source>
</evidence>
<evidence type="ECO:0000256" key="6">
    <source>
        <dbReference type="ARBA" id="ARBA00022727"/>
    </source>
</evidence>
<accession>W2RJP6</accession>
<dbReference type="GO" id="GO:0006235">
    <property type="term" value="P:dTTP biosynthetic process"/>
    <property type="evidence" value="ECO:0007669"/>
    <property type="project" value="TreeGrafter"/>
</dbReference>
<evidence type="ECO:0000259" key="10">
    <source>
        <dbReference type="Pfam" id="PF02223"/>
    </source>
</evidence>
<sequence length="221" mass="24259">MSGVSPRGVLVVVEGLDRSGKSSQCQLLVDSLNKAGKTARYVKFPDRTTATGVMINSYLTSNAQQDDHSIHLLFSANRWEAIQGILQAIADGVTVIIDRYSFSGAVYSAAKDNPDLNLQWAWACEAGLPKPDLVLFLDLSSEEAARRGGYGEERYETENMQTRVKSLFDDLFTRLPELEVKRINAGQSIDDVAADIMQVFEKASNSDVLALPLQKLGFLPS</sequence>
<dbReference type="GeneID" id="19976318"/>
<dbReference type="STRING" id="1220924.W2RJP6"/>
<keyword evidence="8 11" id="KW-0418">Kinase</keyword>
<keyword evidence="12" id="KW-1185">Reference proteome</keyword>
<dbReference type="AlphaFoldDB" id="W2RJP6"/>
<dbReference type="CDD" id="cd01672">
    <property type="entry name" value="TMPK"/>
    <property type="match status" value="1"/>
</dbReference>
<dbReference type="InterPro" id="IPR018095">
    <property type="entry name" value="Thymidylate_kin_CS"/>
</dbReference>
<dbReference type="PANTHER" id="PTHR10344">
    <property type="entry name" value="THYMIDYLATE KINASE"/>
    <property type="match status" value="1"/>
</dbReference>
<dbReference type="GO" id="GO:0004798">
    <property type="term" value="F:dTMP kinase activity"/>
    <property type="evidence" value="ECO:0007669"/>
    <property type="project" value="UniProtKB-EC"/>
</dbReference>
<dbReference type="eggNOG" id="KOG3327">
    <property type="taxonomic scope" value="Eukaryota"/>
</dbReference>
<name>W2RJP6_CYPE1</name>
<dbReference type="Proteomes" id="UP000030752">
    <property type="component" value="Unassembled WGS sequence"/>
</dbReference>
<evidence type="ECO:0000256" key="3">
    <source>
        <dbReference type="ARBA" id="ARBA00012980"/>
    </source>
</evidence>
<dbReference type="EC" id="2.7.4.9" evidence="3"/>
<evidence type="ECO:0000256" key="9">
    <source>
        <dbReference type="ARBA" id="ARBA00022840"/>
    </source>
</evidence>
<dbReference type="Pfam" id="PF02223">
    <property type="entry name" value="Thymidylate_kin"/>
    <property type="match status" value="1"/>
</dbReference>
<evidence type="ECO:0000256" key="8">
    <source>
        <dbReference type="ARBA" id="ARBA00022777"/>
    </source>
</evidence>
<comment type="pathway">
    <text evidence="1">Pyrimidine metabolism; dTTP biosynthesis.</text>
</comment>
<organism evidence="11 12">
    <name type="scientific">Cyphellophora europaea (strain CBS 101466)</name>
    <name type="common">Phialophora europaea</name>
    <dbReference type="NCBI Taxonomy" id="1220924"/>
    <lineage>
        <taxon>Eukaryota</taxon>
        <taxon>Fungi</taxon>
        <taxon>Dikarya</taxon>
        <taxon>Ascomycota</taxon>
        <taxon>Pezizomycotina</taxon>
        <taxon>Eurotiomycetes</taxon>
        <taxon>Chaetothyriomycetidae</taxon>
        <taxon>Chaetothyriales</taxon>
        <taxon>Cyphellophoraceae</taxon>
        <taxon>Cyphellophora</taxon>
    </lineage>
</organism>
<protein>
    <recommendedName>
        <fullName evidence="4">Thymidylate kinase</fullName>
        <ecNumber evidence="3">2.7.4.9</ecNumber>
    </recommendedName>
</protein>
<reference evidence="11 12" key="1">
    <citation type="submission" date="2013-03" db="EMBL/GenBank/DDBJ databases">
        <title>The Genome Sequence of Phialophora europaea CBS 101466.</title>
        <authorList>
            <consortium name="The Broad Institute Genomics Platform"/>
            <person name="Cuomo C."/>
            <person name="de Hoog S."/>
            <person name="Gorbushina A."/>
            <person name="Walker B."/>
            <person name="Young S.K."/>
            <person name="Zeng Q."/>
            <person name="Gargeya S."/>
            <person name="Fitzgerald M."/>
            <person name="Haas B."/>
            <person name="Abouelleil A."/>
            <person name="Allen A.W."/>
            <person name="Alvarado L."/>
            <person name="Arachchi H.M."/>
            <person name="Berlin A.M."/>
            <person name="Chapman S.B."/>
            <person name="Gainer-Dewar J."/>
            <person name="Goldberg J."/>
            <person name="Griggs A."/>
            <person name="Gujja S."/>
            <person name="Hansen M."/>
            <person name="Howarth C."/>
            <person name="Imamovic A."/>
            <person name="Ireland A."/>
            <person name="Larimer J."/>
            <person name="McCowan C."/>
            <person name="Murphy C."/>
            <person name="Pearson M."/>
            <person name="Poon T.W."/>
            <person name="Priest M."/>
            <person name="Roberts A."/>
            <person name="Saif S."/>
            <person name="Shea T."/>
            <person name="Sisk P."/>
            <person name="Sykes S."/>
            <person name="Wortman J."/>
            <person name="Nusbaum C."/>
            <person name="Birren B."/>
        </authorList>
    </citation>
    <scope>NUCLEOTIDE SEQUENCE [LARGE SCALE GENOMIC DNA]</scope>
    <source>
        <strain evidence="11 12">CBS 101466</strain>
    </source>
</reference>
<evidence type="ECO:0000256" key="4">
    <source>
        <dbReference type="ARBA" id="ARBA00017144"/>
    </source>
</evidence>
<dbReference type="InterPro" id="IPR039430">
    <property type="entry name" value="Thymidylate_kin-like_dom"/>
</dbReference>
<dbReference type="FunCoup" id="W2RJP6">
    <property type="interactions" value="741"/>
</dbReference>
<feature type="domain" description="Thymidylate kinase-like" evidence="10">
    <location>
        <begin position="13"/>
        <end position="196"/>
    </location>
</feature>
<dbReference type="InParanoid" id="W2RJP6"/>
<proteinExistence type="inferred from homology"/>
<evidence type="ECO:0000256" key="1">
    <source>
        <dbReference type="ARBA" id="ARBA00004992"/>
    </source>
</evidence>
<dbReference type="InterPro" id="IPR018094">
    <property type="entry name" value="Thymidylate_kinase"/>
</dbReference>
<dbReference type="GO" id="GO:0005829">
    <property type="term" value="C:cytosol"/>
    <property type="evidence" value="ECO:0007669"/>
    <property type="project" value="TreeGrafter"/>
</dbReference>
<dbReference type="InterPro" id="IPR027417">
    <property type="entry name" value="P-loop_NTPase"/>
</dbReference>
<dbReference type="VEuPathDB" id="FungiDB:HMPREF1541_08979"/>
<keyword evidence="5" id="KW-0808">Transferase</keyword>
<dbReference type="GO" id="GO:0005634">
    <property type="term" value="C:nucleus"/>
    <property type="evidence" value="ECO:0007669"/>
    <property type="project" value="TreeGrafter"/>
</dbReference>
<keyword evidence="9" id="KW-0067">ATP-binding</keyword>
<evidence type="ECO:0000313" key="11">
    <source>
        <dbReference type="EMBL" id="ETN36701.1"/>
    </source>
</evidence>
<dbReference type="FunFam" id="3.40.50.300:FF:000679">
    <property type="entry name" value="Thymidylate kinase"/>
    <property type="match status" value="1"/>
</dbReference>
<dbReference type="GO" id="GO:0006227">
    <property type="term" value="P:dUDP biosynthetic process"/>
    <property type="evidence" value="ECO:0007669"/>
    <property type="project" value="TreeGrafter"/>
</dbReference>
<dbReference type="SUPFAM" id="SSF52540">
    <property type="entry name" value="P-loop containing nucleoside triphosphate hydrolases"/>
    <property type="match status" value="1"/>
</dbReference>
<gene>
    <name evidence="11" type="ORF">HMPREF1541_08979</name>
</gene>